<dbReference type="InterPro" id="IPR007110">
    <property type="entry name" value="Ig-like_dom"/>
</dbReference>
<keyword evidence="4" id="KW-0732">Signal</keyword>
<dbReference type="AlphaFoldDB" id="A0A9P0DAD7"/>
<dbReference type="GO" id="GO:0043025">
    <property type="term" value="C:neuronal cell body"/>
    <property type="evidence" value="ECO:0007669"/>
    <property type="project" value="TreeGrafter"/>
</dbReference>
<evidence type="ECO:0000256" key="3">
    <source>
        <dbReference type="ARBA" id="ARBA00023319"/>
    </source>
</evidence>
<feature type="chain" id="PRO_5040213636" evidence="4">
    <location>
        <begin position="26"/>
        <end position="468"/>
    </location>
</feature>
<name>A0A9P0DAD7_9CUCU</name>
<dbReference type="PROSITE" id="PS50853">
    <property type="entry name" value="FN3"/>
    <property type="match status" value="1"/>
</dbReference>
<dbReference type="InterPro" id="IPR013098">
    <property type="entry name" value="Ig_I-set"/>
</dbReference>
<reference evidence="7" key="1">
    <citation type="submission" date="2022-01" db="EMBL/GenBank/DDBJ databases">
        <authorList>
            <person name="King R."/>
        </authorList>
    </citation>
    <scope>NUCLEOTIDE SEQUENCE</scope>
</reference>
<feature type="signal peptide" evidence="4">
    <location>
        <begin position="1"/>
        <end position="25"/>
    </location>
</feature>
<dbReference type="SMART" id="SM00408">
    <property type="entry name" value="IGc2"/>
    <property type="match status" value="3"/>
</dbReference>
<dbReference type="GO" id="GO:0050808">
    <property type="term" value="P:synapse organization"/>
    <property type="evidence" value="ECO:0007669"/>
    <property type="project" value="TreeGrafter"/>
</dbReference>
<dbReference type="InterPro" id="IPR036116">
    <property type="entry name" value="FN3_sf"/>
</dbReference>
<dbReference type="PANTHER" id="PTHR45080">
    <property type="entry name" value="CONTACTIN 5"/>
    <property type="match status" value="1"/>
</dbReference>
<proteinExistence type="predicted"/>
<dbReference type="SUPFAM" id="SSF48726">
    <property type="entry name" value="Immunoglobulin"/>
    <property type="match status" value="3"/>
</dbReference>
<dbReference type="PROSITE" id="PS50835">
    <property type="entry name" value="IG_LIKE"/>
    <property type="match status" value="3"/>
</dbReference>
<keyword evidence="3" id="KW-0393">Immunoglobulin domain</keyword>
<protein>
    <submittedName>
        <fullName evidence="7">Uncharacterized protein</fullName>
    </submittedName>
</protein>
<dbReference type="EMBL" id="OV651819">
    <property type="protein sequence ID" value="CAH1113290.1"/>
    <property type="molecule type" value="Genomic_DNA"/>
</dbReference>
<evidence type="ECO:0000256" key="1">
    <source>
        <dbReference type="ARBA" id="ARBA00022737"/>
    </source>
</evidence>
<accession>A0A9P0DAD7</accession>
<feature type="domain" description="Ig-like" evidence="5">
    <location>
        <begin position="29"/>
        <end position="114"/>
    </location>
</feature>
<keyword evidence="1" id="KW-0677">Repeat</keyword>
<dbReference type="Pfam" id="PF07679">
    <property type="entry name" value="I-set"/>
    <property type="match status" value="1"/>
</dbReference>
<dbReference type="InterPro" id="IPR013783">
    <property type="entry name" value="Ig-like_fold"/>
</dbReference>
<evidence type="ECO:0000313" key="8">
    <source>
        <dbReference type="Proteomes" id="UP001153636"/>
    </source>
</evidence>
<keyword evidence="8" id="KW-1185">Reference proteome</keyword>
<dbReference type="InterPro" id="IPR050958">
    <property type="entry name" value="Cell_Adh-Cytoskel_Orgn"/>
</dbReference>
<keyword evidence="2" id="KW-1015">Disulfide bond</keyword>
<dbReference type="InterPro" id="IPR003599">
    <property type="entry name" value="Ig_sub"/>
</dbReference>
<dbReference type="Proteomes" id="UP001153636">
    <property type="component" value="Chromosome 7"/>
</dbReference>
<dbReference type="InterPro" id="IPR003961">
    <property type="entry name" value="FN3_dom"/>
</dbReference>
<dbReference type="CDD" id="cd00063">
    <property type="entry name" value="FN3"/>
    <property type="match status" value="1"/>
</dbReference>
<dbReference type="FunFam" id="2.60.40.10:FF:000032">
    <property type="entry name" value="palladin isoform X1"/>
    <property type="match status" value="1"/>
</dbReference>
<gene>
    <name evidence="7" type="ORF">PSYICH_LOCUS13267</name>
</gene>
<dbReference type="PANTHER" id="PTHR45080:SF4">
    <property type="entry name" value="GH03113P"/>
    <property type="match status" value="1"/>
</dbReference>
<feature type="domain" description="Ig-like" evidence="5">
    <location>
        <begin position="222"/>
        <end position="310"/>
    </location>
</feature>
<evidence type="ECO:0000259" key="5">
    <source>
        <dbReference type="PROSITE" id="PS50835"/>
    </source>
</evidence>
<dbReference type="SMART" id="SM00409">
    <property type="entry name" value="IG"/>
    <property type="match status" value="3"/>
</dbReference>
<feature type="domain" description="Ig-like" evidence="5">
    <location>
        <begin position="134"/>
        <end position="217"/>
    </location>
</feature>
<dbReference type="CDD" id="cd00096">
    <property type="entry name" value="Ig"/>
    <property type="match status" value="1"/>
</dbReference>
<dbReference type="SUPFAM" id="SSF49265">
    <property type="entry name" value="Fibronectin type III"/>
    <property type="match status" value="1"/>
</dbReference>
<evidence type="ECO:0000256" key="2">
    <source>
        <dbReference type="ARBA" id="ARBA00023157"/>
    </source>
</evidence>
<dbReference type="InterPro" id="IPR003598">
    <property type="entry name" value="Ig_sub2"/>
</dbReference>
<dbReference type="GO" id="GO:0008046">
    <property type="term" value="F:axon guidance receptor activity"/>
    <property type="evidence" value="ECO:0007669"/>
    <property type="project" value="TreeGrafter"/>
</dbReference>
<dbReference type="Pfam" id="PF13927">
    <property type="entry name" value="Ig_3"/>
    <property type="match status" value="2"/>
</dbReference>
<evidence type="ECO:0000259" key="6">
    <source>
        <dbReference type="PROSITE" id="PS50853"/>
    </source>
</evidence>
<evidence type="ECO:0000313" key="7">
    <source>
        <dbReference type="EMBL" id="CAH1113290.1"/>
    </source>
</evidence>
<dbReference type="Gene3D" id="2.60.40.10">
    <property type="entry name" value="Immunoglobulins"/>
    <property type="match status" value="4"/>
</dbReference>
<dbReference type="OrthoDB" id="10062932at2759"/>
<sequence>MFLIYCSEISKISILVLSVLSSCFCNEIPDFSSPPTTVKAKENNTVLLPCYLNTLSNDEAFAISVRWYKDEDLIADSSNETLTLPERHFLWQNGSLEILSVQPEQTGEYVCEIERTEPWGPVRQRHAIEVLHSPSVEPFPPNGFLQVKLGEEARMSCKAEGVPYPIITWSSKGEELKLIDHREILKFTASDRQMAGIYECTAANGVGEPVKAVIELNIIYPPEMVTSRSWIHTAPGHRVQIDCRVSADPQATVTWLKGEVPIHLDNRVVTMGDGDKHTLLIRNVQRSDFGIYTCRASNELGQGELAIQLSGVPNPGVFKHTEDKNVDAKTSYTLIWEVDSYTPIIEYNLWFRPYRARATHPPNWTKLTIPTEHSSGPVYSKSYTIKGLKERTVYEALLVSRNRYGWSKPSPILRFATAGAELNEDMITTVQVSAHGNEFTFSGCRTKDKHNDAIVYILLILNIIKLFV</sequence>
<dbReference type="GO" id="GO:0005886">
    <property type="term" value="C:plasma membrane"/>
    <property type="evidence" value="ECO:0007669"/>
    <property type="project" value="TreeGrafter"/>
</dbReference>
<feature type="domain" description="Fibronectin type-III" evidence="6">
    <location>
        <begin position="314"/>
        <end position="420"/>
    </location>
</feature>
<dbReference type="GO" id="GO:0007156">
    <property type="term" value="P:homophilic cell adhesion via plasma membrane adhesion molecules"/>
    <property type="evidence" value="ECO:0007669"/>
    <property type="project" value="TreeGrafter"/>
</dbReference>
<dbReference type="GO" id="GO:0030424">
    <property type="term" value="C:axon"/>
    <property type="evidence" value="ECO:0007669"/>
    <property type="project" value="TreeGrafter"/>
</dbReference>
<evidence type="ECO:0000256" key="4">
    <source>
        <dbReference type="SAM" id="SignalP"/>
    </source>
</evidence>
<organism evidence="7 8">
    <name type="scientific">Psylliodes chrysocephalus</name>
    <dbReference type="NCBI Taxonomy" id="3402493"/>
    <lineage>
        <taxon>Eukaryota</taxon>
        <taxon>Metazoa</taxon>
        <taxon>Ecdysozoa</taxon>
        <taxon>Arthropoda</taxon>
        <taxon>Hexapoda</taxon>
        <taxon>Insecta</taxon>
        <taxon>Pterygota</taxon>
        <taxon>Neoptera</taxon>
        <taxon>Endopterygota</taxon>
        <taxon>Coleoptera</taxon>
        <taxon>Polyphaga</taxon>
        <taxon>Cucujiformia</taxon>
        <taxon>Chrysomeloidea</taxon>
        <taxon>Chrysomelidae</taxon>
        <taxon>Galerucinae</taxon>
        <taxon>Alticini</taxon>
        <taxon>Psylliodes</taxon>
    </lineage>
</organism>
<dbReference type="InterPro" id="IPR036179">
    <property type="entry name" value="Ig-like_dom_sf"/>
</dbReference>